<sequence length="47" mass="5280">MLMTILNAVNHSALYNAGTKAGFFLATFFILLFAAMFLYATIKYAKR</sequence>
<comment type="caution">
    <text evidence="2">The sequence shown here is derived from an EMBL/GenBank/DDBJ whole genome shotgun (WGS) entry which is preliminary data.</text>
</comment>
<evidence type="ECO:0000313" key="2">
    <source>
        <dbReference type="EMBL" id="MET6999147.1"/>
    </source>
</evidence>
<proteinExistence type="predicted"/>
<protein>
    <submittedName>
        <fullName evidence="2">Uncharacterized protein</fullName>
    </submittedName>
</protein>
<name>A0ABV2T7Y7_9BACT</name>
<feature type="transmembrane region" description="Helical" evidence="1">
    <location>
        <begin position="21"/>
        <end position="42"/>
    </location>
</feature>
<keyword evidence="1" id="KW-1133">Transmembrane helix</keyword>
<dbReference type="Proteomes" id="UP001549749">
    <property type="component" value="Unassembled WGS sequence"/>
</dbReference>
<dbReference type="EMBL" id="JBEXAC010000002">
    <property type="protein sequence ID" value="MET6999147.1"/>
    <property type="molecule type" value="Genomic_DNA"/>
</dbReference>
<organism evidence="2 3">
    <name type="scientific">Chitinophaga defluvii</name>
    <dbReference type="NCBI Taxonomy" id="3163343"/>
    <lineage>
        <taxon>Bacteria</taxon>
        <taxon>Pseudomonadati</taxon>
        <taxon>Bacteroidota</taxon>
        <taxon>Chitinophagia</taxon>
        <taxon>Chitinophagales</taxon>
        <taxon>Chitinophagaceae</taxon>
        <taxon>Chitinophaga</taxon>
    </lineage>
</organism>
<keyword evidence="1" id="KW-0812">Transmembrane</keyword>
<accession>A0ABV2T7Y7</accession>
<evidence type="ECO:0000313" key="3">
    <source>
        <dbReference type="Proteomes" id="UP001549749"/>
    </source>
</evidence>
<keyword evidence="3" id="KW-1185">Reference proteome</keyword>
<keyword evidence="1" id="KW-0472">Membrane</keyword>
<dbReference type="RefSeq" id="WP_354661715.1">
    <property type="nucleotide sequence ID" value="NZ_JBEXAC010000002.1"/>
</dbReference>
<reference evidence="2 3" key="1">
    <citation type="submission" date="2024-06" db="EMBL/GenBank/DDBJ databases">
        <title>Chitinophaga defluvii sp. nov., isolated from municipal sewage.</title>
        <authorList>
            <person name="Zhang L."/>
        </authorList>
    </citation>
    <scope>NUCLEOTIDE SEQUENCE [LARGE SCALE GENOMIC DNA]</scope>
    <source>
        <strain evidence="2 3">H8</strain>
    </source>
</reference>
<gene>
    <name evidence="2" type="ORF">ABR189_17295</name>
</gene>
<evidence type="ECO:0000256" key="1">
    <source>
        <dbReference type="SAM" id="Phobius"/>
    </source>
</evidence>